<comment type="caution">
    <text evidence="2">The sequence shown here is derived from an EMBL/GenBank/DDBJ whole genome shotgun (WGS) entry which is preliminary data.</text>
</comment>
<feature type="non-terminal residue" evidence="2">
    <location>
        <position position="407"/>
    </location>
</feature>
<sequence length="407" mass="45497">EMEEAEEDDMSRGDLGDGLGRRPGGVYEGEDLQPPRGSGKGRGAEESDAAAPPAPGPDTSQEGGLFNNVPSVNPTESNAEVSNEELKQQLREALEEAEMLKVELEASRRQLEGKDEALRVLQSMAVFNKATSHTKAMLQKSEEEKRTLEKEINILQWEIEFDQDRFKNIEDTWTEKYDRIYCENAALKEALKLRTEEVKALKAENAILNQQCLEFLAMLDAEQQKAVRENLSMSKSGATDFTGLELAVLGACSCSSSEGQPCPCAKAAALARKRLLRLKQEAGDLKKSKDEAFLMADAFRIAFEQQLMQRKDQALRLAEVIKTKKETKFANWRRLRGTGRAKLLENKTNLGQKLSGLLWPGGDREEELDSPHEVLQALVDLVNDKEEALAHQRKVSYMLARAMEAKE</sequence>
<feature type="region of interest" description="Disordered" evidence="1">
    <location>
        <begin position="1"/>
        <end position="84"/>
    </location>
</feature>
<organism evidence="2 3">
    <name type="scientific">Pitta sordida</name>
    <name type="common">Hooded pitta</name>
    <dbReference type="NCBI Taxonomy" id="9163"/>
    <lineage>
        <taxon>Eukaryota</taxon>
        <taxon>Metazoa</taxon>
        <taxon>Chordata</taxon>
        <taxon>Craniata</taxon>
        <taxon>Vertebrata</taxon>
        <taxon>Euteleostomi</taxon>
        <taxon>Archelosauria</taxon>
        <taxon>Archosauria</taxon>
        <taxon>Dinosauria</taxon>
        <taxon>Saurischia</taxon>
        <taxon>Theropoda</taxon>
        <taxon>Coelurosauria</taxon>
        <taxon>Aves</taxon>
        <taxon>Neognathae</taxon>
        <taxon>Neoaves</taxon>
        <taxon>Telluraves</taxon>
        <taxon>Australaves</taxon>
        <taxon>Passeriformes</taxon>
        <taxon>Pittidae</taxon>
        <taxon>Pitta</taxon>
    </lineage>
</organism>
<dbReference type="GO" id="GO:0005737">
    <property type="term" value="C:cytoplasm"/>
    <property type="evidence" value="ECO:0007669"/>
    <property type="project" value="TreeGrafter"/>
</dbReference>
<dbReference type="PANTHER" id="PTHR28616:SF1">
    <property type="entry name" value="COILED-COIL DOMAIN-CONTAINING PROTEIN 125"/>
    <property type="match status" value="1"/>
</dbReference>
<evidence type="ECO:0000313" key="3">
    <source>
        <dbReference type="Proteomes" id="UP000633448"/>
    </source>
</evidence>
<evidence type="ECO:0000313" key="2">
    <source>
        <dbReference type="EMBL" id="NWI98082.1"/>
    </source>
</evidence>
<name>A0A851FWJ3_PITSO</name>
<dbReference type="GO" id="GO:2000146">
    <property type="term" value="P:negative regulation of cell motility"/>
    <property type="evidence" value="ECO:0007669"/>
    <property type="project" value="TreeGrafter"/>
</dbReference>
<feature type="non-terminal residue" evidence="2">
    <location>
        <position position="1"/>
    </location>
</feature>
<dbReference type="Proteomes" id="UP000633448">
    <property type="component" value="Unassembled WGS sequence"/>
</dbReference>
<proteinExistence type="predicted"/>
<feature type="compositionally biased region" description="Gly residues" evidence="1">
    <location>
        <begin position="16"/>
        <end position="27"/>
    </location>
</feature>
<dbReference type="OrthoDB" id="9939852at2759"/>
<dbReference type="PANTHER" id="PTHR28616">
    <property type="entry name" value="COILED-COIL DOMAIN-CONTAINING PROTEIN 125"/>
    <property type="match status" value="1"/>
</dbReference>
<dbReference type="AlphaFoldDB" id="A0A851FWJ3"/>
<accession>A0A851FWJ3</accession>
<dbReference type="GO" id="GO:0035024">
    <property type="term" value="P:negative regulation of Rho protein signal transduction"/>
    <property type="evidence" value="ECO:0007669"/>
    <property type="project" value="TreeGrafter"/>
</dbReference>
<feature type="compositionally biased region" description="Polar residues" evidence="1">
    <location>
        <begin position="58"/>
        <end position="81"/>
    </location>
</feature>
<dbReference type="InterPro" id="IPR034608">
    <property type="entry name" value="CCDC125"/>
</dbReference>
<gene>
    <name evidence="2" type="primary">Ccdc125</name>
    <name evidence="2" type="ORF">PITSOR_R00448</name>
</gene>
<evidence type="ECO:0000256" key="1">
    <source>
        <dbReference type="SAM" id="MobiDB-lite"/>
    </source>
</evidence>
<protein>
    <submittedName>
        <fullName evidence="2">CC125 protein</fullName>
    </submittedName>
</protein>
<keyword evidence="3" id="KW-1185">Reference proteome</keyword>
<reference evidence="2" key="1">
    <citation type="submission" date="2019-10" db="EMBL/GenBank/DDBJ databases">
        <title>Bird 10,000 Genomes (B10K) Project - Family phase.</title>
        <authorList>
            <person name="Zhang G."/>
        </authorList>
    </citation>
    <scope>NUCLEOTIDE SEQUENCE</scope>
    <source>
        <strain evidence="2">B10K-DU-002-53</strain>
        <tissue evidence="2">Muscle</tissue>
    </source>
</reference>
<dbReference type="EMBL" id="WEKX01029589">
    <property type="protein sequence ID" value="NWI98082.1"/>
    <property type="molecule type" value="Genomic_DNA"/>
</dbReference>